<comment type="caution">
    <text evidence="1">The sequence shown here is derived from an EMBL/GenBank/DDBJ whole genome shotgun (WGS) entry which is preliminary data.</text>
</comment>
<gene>
    <name evidence="1" type="ORF">HNP60_002723</name>
</gene>
<dbReference type="Proteomes" id="UP001138540">
    <property type="component" value="Unassembled WGS sequence"/>
</dbReference>
<organism evidence="1 2">
    <name type="scientific">Sphingobium lignivorans</name>
    <dbReference type="NCBI Taxonomy" id="2735886"/>
    <lineage>
        <taxon>Bacteria</taxon>
        <taxon>Pseudomonadati</taxon>
        <taxon>Pseudomonadota</taxon>
        <taxon>Alphaproteobacteria</taxon>
        <taxon>Sphingomonadales</taxon>
        <taxon>Sphingomonadaceae</taxon>
        <taxon>Sphingobium</taxon>
    </lineage>
</organism>
<protein>
    <submittedName>
        <fullName evidence="1">Uncharacterized protein</fullName>
    </submittedName>
</protein>
<name>A0ABR6NHI8_9SPHN</name>
<evidence type="ECO:0000313" key="1">
    <source>
        <dbReference type="EMBL" id="MBB5986749.1"/>
    </source>
</evidence>
<proteinExistence type="predicted"/>
<reference evidence="1 2" key="1">
    <citation type="submission" date="2020-08" db="EMBL/GenBank/DDBJ databases">
        <title>Exploring microbial biodiversity for novel pathways involved in the catabolism of aromatic compounds derived from lignin.</title>
        <authorList>
            <person name="Elkins J."/>
        </authorList>
    </citation>
    <scope>NUCLEOTIDE SEQUENCE [LARGE SCALE GENOMIC DNA]</scope>
    <source>
        <strain evidence="1 2">B1D3A</strain>
    </source>
</reference>
<sequence length="32" mass="3476">MNGSYRASQPNGQLSSYARFVVPHGKPGIERA</sequence>
<accession>A0ABR6NHI8</accession>
<keyword evidence="2" id="KW-1185">Reference proteome</keyword>
<evidence type="ECO:0000313" key="2">
    <source>
        <dbReference type="Proteomes" id="UP001138540"/>
    </source>
</evidence>
<dbReference type="EMBL" id="JACHKA010000001">
    <property type="protein sequence ID" value="MBB5986749.1"/>
    <property type="molecule type" value="Genomic_DNA"/>
</dbReference>